<protein>
    <submittedName>
        <fullName evidence="4">Methyl-accepting chemotaxis protein 3</fullName>
    </submittedName>
</protein>
<dbReference type="SUPFAM" id="SSF58104">
    <property type="entry name" value="Methyl-accepting chemotaxis protein (MCP) signaling domain"/>
    <property type="match status" value="1"/>
</dbReference>
<evidence type="ECO:0000259" key="3">
    <source>
        <dbReference type="PROSITE" id="PS50111"/>
    </source>
</evidence>
<dbReference type="PROSITE" id="PS50111">
    <property type="entry name" value="CHEMOTAXIS_TRANSDUC_2"/>
    <property type="match status" value="1"/>
</dbReference>
<evidence type="ECO:0000313" key="4">
    <source>
        <dbReference type="EMBL" id="CAA2100722.1"/>
    </source>
</evidence>
<dbReference type="PANTHER" id="PTHR32089:SF112">
    <property type="entry name" value="LYSOZYME-LIKE PROTEIN-RELATED"/>
    <property type="match status" value="1"/>
</dbReference>
<sequence>MVRSIVDGWLGRTGLRRDETPRADGMLSHDLGAVLAFLNAISRACSTAPTPETAVVDCLAIVGRFTEWPIAHAYRRMDQDGVDVGGMVSMRAWYLAPSDEPGRTDAFVASSERAVFAPGQGLVGRVCAEGRAISCEDVTVVPGFLRATAARENGVRGCFMFPVRIGDRVEIVLEFFSREQAELSEALLELMAYVADRLAITVTDHAQRERVRSLMAALDGIASGLADTTMQVEAGARTVLTVAESVDESRAQVDRANLAASRDIDGVSDAAQGLVALSREASAHAGQVEIIADRTSGILGQAVDVFSELQDRIAGIGQISDLIGTIAAQTNLLALNATIEAARAGTAGRGFSVVAAEVKDLSNRVSTATAEISEQIARLREVAAQSTASLASVRDEVTSVRVSAADISRVSASHQEAAGGIAEGVSRVRGTIFEAARHLDALRATTEEALASSQALGATSGHLRDQGRDLGEAARQLAVSAR</sequence>
<name>A0A679J379_9HYPH</name>
<dbReference type="AlphaFoldDB" id="A0A679J379"/>
<dbReference type="GO" id="GO:0007165">
    <property type="term" value="P:signal transduction"/>
    <property type="evidence" value="ECO:0007669"/>
    <property type="project" value="UniProtKB-KW"/>
</dbReference>
<dbReference type="Pfam" id="PF00015">
    <property type="entry name" value="MCPsignal"/>
    <property type="match status" value="1"/>
</dbReference>
<reference evidence="4" key="1">
    <citation type="submission" date="2019-12" db="EMBL/GenBank/DDBJ databases">
        <authorList>
            <person name="Cremers G."/>
        </authorList>
    </citation>
    <scope>NUCLEOTIDE SEQUENCE</scope>
    <source>
        <strain evidence="4">Mbul1</strain>
    </source>
</reference>
<dbReference type="PANTHER" id="PTHR32089">
    <property type="entry name" value="METHYL-ACCEPTING CHEMOTAXIS PROTEIN MCPB"/>
    <property type="match status" value="1"/>
</dbReference>
<feature type="domain" description="Methyl-accepting transducer" evidence="3">
    <location>
        <begin position="217"/>
        <end position="457"/>
    </location>
</feature>
<proteinExistence type="predicted"/>
<accession>A0A679J379</accession>
<dbReference type="Gene3D" id="1.10.287.950">
    <property type="entry name" value="Methyl-accepting chemotaxis protein"/>
    <property type="match status" value="1"/>
</dbReference>
<dbReference type="EMBL" id="LR743504">
    <property type="protein sequence ID" value="CAA2100722.1"/>
    <property type="molecule type" value="Genomic_DNA"/>
</dbReference>
<evidence type="ECO:0000256" key="2">
    <source>
        <dbReference type="PROSITE-ProRule" id="PRU00284"/>
    </source>
</evidence>
<dbReference type="InterPro" id="IPR029016">
    <property type="entry name" value="GAF-like_dom_sf"/>
</dbReference>
<dbReference type="InterPro" id="IPR004089">
    <property type="entry name" value="MCPsignal_dom"/>
</dbReference>
<gene>
    <name evidence="4" type="primary">mcp3_2</name>
    <name evidence="4" type="ORF">MBUL_00814</name>
</gene>
<dbReference type="GO" id="GO:0016020">
    <property type="term" value="C:membrane"/>
    <property type="evidence" value="ECO:0007669"/>
    <property type="project" value="InterPro"/>
</dbReference>
<dbReference type="Gene3D" id="3.30.450.40">
    <property type="match status" value="1"/>
</dbReference>
<dbReference type="Pfam" id="PF13185">
    <property type="entry name" value="GAF_2"/>
    <property type="match status" value="1"/>
</dbReference>
<evidence type="ECO:0000256" key="1">
    <source>
        <dbReference type="ARBA" id="ARBA00023224"/>
    </source>
</evidence>
<dbReference type="SMART" id="SM00283">
    <property type="entry name" value="MA"/>
    <property type="match status" value="1"/>
</dbReference>
<organism evidence="4">
    <name type="scientific">Methylobacterium bullatum</name>
    <dbReference type="NCBI Taxonomy" id="570505"/>
    <lineage>
        <taxon>Bacteria</taxon>
        <taxon>Pseudomonadati</taxon>
        <taxon>Pseudomonadota</taxon>
        <taxon>Alphaproteobacteria</taxon>
        <taxon>Hyphomicrobiales</taxon>
        <taxon>Methylobacteriaceae</taxon>
        <taxon>Methylobacterium</taxon>
    </lineage>
</organism>
<keyword evidence="1 2" id="KW-0807">Transducer</keyword>
<dbReference type="InterPro" id="IPR003018">
    <property type="entry name" value="GAF"/>
</dbReference>
<dbReference type="SUPFAM" id="SSF55781">
    <property type="entry name" value="GAF domain-like"/>
    <property type="match status" value="1"/>
</dbReference>